<evidence type="ECO:0000313" key="2">
    <source>
        <dbReference type="EMBL" id="PCG70779.1"/>
    </source>
</evidence>
<protein>
    <recommendedName>
        <fullName evidence="3">Annexin</fullName>
    </recommendedName>
</protein>
<name>A0A2A4JG28_HELVI</name>
<accession>A0A2A4JG28</accession>
<organism evidence="2">
    <name type="scientific">Heliothis virescens</name>
    <name type="common">Tobacco budworm moth</name>
    <dbReference type="NCBI Taxonomy" id="7102"/>
    <lineage>
        <taxon>Eukaryota</taxon>
        <taxon>Metazoa</taxon>
        <taxon>Ecdysozoa</taxon>
        <taxon>Arthropoda</taxon>
        <taxon>Hexapoda</taxon>
        <taxon>Insecta</taxon>
        <taxon>Pterygota</taxon>
        <taxon>Neoptera</taxon>
        <taxon>Endopterygota</taxon>
        <taxon>Lepidoptera</taxon>
        <taxon>Glossata</taxon>
        <taxon>Ditrysia</taxon>
        <taxon>Noctuoidea</taxon>
        <taxon>Noctuidae</taxon>
        <taxon>Heliothinae</taxon>
        <taxon>Heliothis</taxon>
    </lineage>
</organism>
<feature type="signal peptide" evidence="1">
    <location>
        <begin position="1"/>
        <end position="23"/>
    </location>
</feature>
<reference evidence="2" key="1">
    <citation type="submission" date="2017-09" db="EMBL/GenBank/DDBJ databases">
        <title>Contemporary evolution of a Lepidopteran species, Heliothis virescens, in response to modern agricultural practices.</title>
        <authorList>
            <person name="Fritz M.L."/>
            <person name="Deyonke A.M."/>
            <person name="Papanicolaou A."/>
            <person name="Micinski S."/>
            <person name="Westbrook J."/>
            <person name="Gould F."/>
        </authorList>
    </citation>
    <scope>NUCLEOTIDE SEQUENCE [LARGE SCALE GENOMIC DNA]</scope>
    <source>
        <strain evidence="2">HvINT-</strain>
        <tissue evidence="2">Whole body</tissue>
    </source>
</reference>
<evidence type="ECO:0008006" key="3">
    <source>
        <dbReference type="Google" id="ProtNLM"/>
    </source>
</evidence>
<dbReference type="EMBL" id="NWSH01001586">
    <property type="protein sequence ID" value="PCG70779.1"/>
    <property type="molecule type" value="Genomic_DNA"/>
</dbReference>
<dbReference type="AlphaFoldDB" id="A0A2A4JG28"/>
<evidence type="ECO:0000256" key="1">
    <source>
        <dbReference type="SAM" id="SignalP"/>
    </source>
</evidence>
<keyword evidence="1" id="KW-0732">Signal</keyword>
<comment type="caution">
    <text evidence="2">The sequence shown here is derived from an EMBL/GenBank/DDBJ whole genome shotgun (WGS) entry which is preliminary data.</text>
</comment>
<sequence length="267" mass="30724">MIFRKIGLRCYVLLLLYAKPVVTDESKKTSLKNDEVKQTFARLLNTIVKVNEERVVTVKKMAELQDYMLTKNKLKTDYDSYDSLENEDSRILMAYAEAATANEEKIREIFKSNMTRGDFSNLLKSLIRLNEQRVNVLQKLYRLDDYSVLSEVLRSGDKKKGRSGNLSNLFLVVLSKAATANEEKIREIFKSNMTRGDFSNLLKSLIRLNEQRVNVLQKLYRLDDYSVLSEVLRSGDKKKGRSGNLSNLFLVVLSKPSGDPQSRYGQR</sequence>
<feature type="chain" id="PRO_5012426850" description="Annexin" evidence="1">
    <location>
        <begin position="24"/>
        <end position="267"/>
    </location>
</feature>
<proteinExistence type="predicted"/>
<gene>
    <name evidence="2" type="ORF">B5V51_2591</name>
</gene>